<dbReference type="InterPro" id="IPR029044">
    <property type="entry name" value="Nucleotide-diphossugar_trans"/>
</dbReference>
<protein>
    <submittedName>
        <fullName evidence="2">Glycosyltransferase family 2 protein</fullName>
    </submittedName>
</protein>
<organism evidence="2 3">
    <name type="scientific">Subdoligranulum variabile</name>
    <dbReference type="NCBI Taxonomy" id="214851"/>
    <lineage>
        <taxon>Bacteria</taxon>
        <taxon>Bacillati</taxon>
        <taxon>Bacillota</taxon>
        <taxon>Clostridia</taxon>
        <taxon>Eubacteriales</taxon>
        <taxon>Oscillospiraceae</taxon>
        <taxon>Subdoligranulum</taxon>
    </lineage>
</organism>
<dbReference type="PANTHER" id="PTHR22916:SF3">
    <property type="entry name" value="UDP-GLCNAC:BETAGAL BETA-1,3-N-ACETYLGLUCOSAMINYLTRANSFERASE-LIKE PROTEIN 1"/>
    <property type="match status" value="1"/>
</dbReference>
<dbReference type="Pfam" id="PF00535">
    <property type="entry name" value="Glycos_transf_2"/>
    <property type="match status" value="1"/>
</dbReference>
<dbReference type="PANTHER" id="PTHR22916">
    <property type="entry name" value="GLYCOSYLTRANSFERASE"/>
    <property type="match status" value="1"/>
</dbReference>
<name>A0A943HI90_9FIRM</name>
<evidence type="ECO:0000313" key="2">
    <source>
        <dbReference type="EMBL" id="MBS5331416.1"/>
    </source>
</evidence>
<accession>A0A943HI90</accession>
<sequence length="353" mass="41773">MNQPKVSVLISFYNLAPYVDKTMETVLAQKTNFPVEVLCADDGSDDGTIEKLRVWEQKYPDTVRVFVMDRIPGAKYEANDRIKRMNAIRGRLFYEARGEYVSYLDGDDFYTDDHKLQKQADVLDADTEHKYIGCGHNGCYYWESTGKTVPIERPIRECSLTAEEYWSFLYVHTNALLLRNLGLQGIDPYKSGIPIIDNPLTFQFLPYGDIYYLPDCMFNYRQIEGSTYHRRSPYQNDILTALILYEQRRITRRFDAAGLVRFLREYEDLFKNRRDPQLTKDAQTYMENIRTYRADRLRRIVNYNNESAVSRLWCDIENPVWFFITKIHRHFIWKPKVRALLEEARVKTEKGEC</sequence>
<dbReference type="CDD" id="cd00761">
    <property type="entry name" value="Glyco_tranf_GTA_type"/>
    <property type="match status" value="1"/>
</dbReference>
<gene>
    <name evidence="2" type="ORF">KHY36_02675</name>
</gene>
<dbReference type="Proteomes" id="UP000759273">
    <property type="component" value="Unassembled WGS sequence"/>
</dbReference>
<dbReference type="SUPFAM" id="SSF53448">
    <property type="entry name" value="Nucleotide-diphospho-sugar transferases"/>
    <property type="match status" value="1"/>
</dbReference>
<dbReference type="Gene3D" id="3.90.550.10">
    <property type="entry name" value="Spore Coat Polysaccharide Biosynthesis Protein SpsA, Chain A"/>
    <property type="match status" value="1"/>
</dbReference>
<evidence type="ECO:0000259" key="1">
    <source>
        <dbReference type="Pfam" id="PF00535"/>
    </source>
</evidence>
<evidence type="ECO:0000313" key="3">
    <source>
        <dbReference type="Proteomes" id="UP000759273"/>
    </source>
</evidence>
<dbReference type="GO" id="GO:0016758">
    <property type="term" value="F:hexosyltransferase activity"/>
    <property type="evidence" value="ECO:0007669"/>
    <property type="project" value="UniProtKB-ARBA"/>
</dbReference>
<dbReference type="InterPro" id="IPR001173">
    <property type="entry name" value="Glyco_trans_2-like"/>
</dbReference>
<feature type="domain" description="Glycosyltransferase 2-like" evidence="1">
    <location>
        <begin position="7"/>
        <end position="128"/>
    </location>
</feature>
<reference evidence="2" key="1">
    <citation type="submission" date="2021-02" db="EMBL/GenBank/DDBJ databases">
        <title>Infant gut strain persistence is associated with maternal origin, phylogeny, and functional potential including surface adhesion and iron acquisition.</title>
        <authorList>
            <person name="Lou Y.C."/>
        </authorList>
    </citation>
    <scope>NUCLEOTIDE SEQUENCE</scope>
    <source>
        <strain evidence="2">L3_101_000M1_dasL3_101_000M1_concoct_87</strain>
    </source>
</reference>
<comment type="caution">
    <text evidence="2">The sequence shown here is derived from an EMBL/GenBank/DDBJ whole genome shotgun (WGS) entry which is preliminary data.</text>
</comment>
<proteinExistence type="predicted"/>
<dbReference type="AlphaFoldDB" id="A0A943HI90"/>
<dbReference type="EMBL" id="JAGZGG010000004">
    <property type="protein sequence ID" value="MBS5331416.1"/>
    <property type="molecule type" value="Genomic_DNA"/>
</dbReference>